<gene>
    <name evidence="6" type="ORF">GTK09_03625</name>
</gene>
<organism evidence="6 7">
    <name type="scientific">Jiella pacifica</name>
    <dbReference type="NCBI Taxonomy" id="2696469"/>
    <lineage>
        <taxon>Bacteria</taxon>
        <taxon>Pseudomonadati</taxon>
        <taxon>Pseudomonadota</taxon>
        <taxon>Alphaproteobacteria</taxon>
        <taxon>Hyphomicrobiales</taxon>
        <taxon>Aurantimonadaceae</taxon>
        <taxon>Jiella</taxon>
    </lineage>
</organism>
<dbReference type="EMBL" id="JAAAMG010000002">
    <property type="protein sequence ID" value="NDW03507.1"/>
    <property type="molecule type" value="Genomic_DNA"/>
</dbReference>
<keyword evidence="2" id="KW-0812">Transmembrane</keyword>
<feature type="compositionally biased region" description="Basic and acidic residues" evidence="5">
    <location>
        <begin position="124"/>
        <end position="134"/>
    </location>
</feature>
<dbReference type="Proteomes" id="UP000469011">
    <property type="component" value="Unassembled WGS sequence"/>
</dbReference>
<feature type="region of interest" description="Disordered" evidence="5">
    <location>
        <begin position="375"/>
        <end position="399"/>
    </location>
</feature>
<keyword evidence="3" id="KW-1133">Transmembrane helix</keyword>
<comment type="subcellular location">
    <subcellularLocation>
        <location evidence="1">Membrane</location>
    </subcellularLocation>
</comment>
<reference evidence="6 7" key="1">
    <citation type="submission" date="2020-01" db="EMBL/GenBank/DDBJ databases">
        <title>Jiella pacifica sp. nov.</title>
        <authorList>
            <person name="Xue Z."/>
            <person name="Zhu S."/>
            <person name="Chen J."/>
            <person name="Yang J."/>
        </authorList>
    </citation>
    <scope>NUCLEOTIDE SEQUENCE [LARGE SCALE GENOMIC DNA]</scope>
    <source>
        <strain evidence="6 7">40Bstr34</strain>
    </source>
</reference>
<evidence type="ECO:0000256" key="3">
    <source>
        <dbReference type="ARBA" id="ARBA00022989"/>
    </source>
</evidence>
<keyword evidence="7" id="KW-1185">Reference proteome</keyword>
<feature type="region of interest" description="Disordered" evidence="5">
    <location>
        <begin position="93"/>
        <end position="167"/>
    </location>
</feature>
<keyword evidence="4" id="KW-0472">Membrane</keyword>
<dbReference type="GO" id="GO:0016020">
    <property type="term" value="C:membrane"/>
    <property type="evidence" value="ECO:0007669"/>
    <property type="project" value="UniProtKB-SubCell"/>
</dbReference>
<evidence type="ECO:0000256" key="5">
    <source>
        <dbReference type="SAM" id="MobiDB-lite"/>
    </source>
</evidence>
<feature type="compositionally biased region" description="Low complexity" evidence="5">
    <location>
        <begin position="106"/>
        <end position="123"/>
    </location>
</feature>
<evidence type="ECO:0000256" key="2">
    <source>
        <dbReference type="ARBA" id="ARBA00022692"/>
    </source>
</evidence>
<evidence type="ECO:0000313" key="7">
    <source>
        <dbReference type="Proteomes" id="UP000469011"/>
    </source>
</evidence>
<dbReference type="RefSeq" id="WP_163461133.1">
    <property type="nucleotide sequence ID" value="NZ_JAAAMG010000002.1"/>
</dbReference>
<dbReference type="AlphaFoldDB" id="A0A6N9SWN9"/>
<dbReference type="Pfam" id="PF09731">
    <property type="entry name" value="Mitofilin"/>
    <property type="match status" value="1"/>
</dbReference>
<accession>A0A6N9SWN9</accession>
<evidence type="ECO:0000256" key="1">
    <source>
        <dbReference type="ARBA" id="ARBA00004370"/>
    </source>
</evidence>
<evidence type="ECO:0000256" key="4">
    <source>
        <dbReference type="ARBA" id="ARBA00023136"/>
    </source>
</evidence>
<sequence length="399" mass="39992">MIGAAVLGAVLALGGAWALMASGALPGLGAAPQATGGDYATTDALNNVNEEVARLREQLAAGTSGEAAPAVDLSPLEQRIATLENSTADLASLQQSAESAGKTAEEANQTAAAAQQAVRGATEASERGSRDAADALKQASAANQTAGAAQQAATNAQQTANTAQTTAQSALETANTAATDAKSANEAASAASAKVDGAVTDLGQRLASVEEANDRAATALAAANLKSAIDAGGPFAEQLETFATTAGAGQATESLRTFAAEGVPSERQIAQQWPEVESKISAALSPPRPNAPVGDQFMAGLRSLVNVRSSDTPPPADQSDSAVLSRLDAAMRAGDLQGFVSEWDKLPDNAKQASADFADNVRARLTAQQIVSSTLQEAISGSEPASTDAPTTAEPANQG</sequence>
<proteinExistence type="predicted"/>
<feature type="compositionally biased region" description="Low complexity" evidence="5">
    <location>
        <begin position="135"/>
        <end position="167"/>
    </location>
</feature>
<dbReference type="InterPro" id="IPR019133">
    <property type="entry name" value="MIC60"/>
</dbReference>
<comment type="caution">
    <text evidence="6">The sequence shown here is derived from an EMBL/GenBank/DDBJ whole genome shotgun (WGS) entry which is preliminary data.</text>
</comment>
<evidence type="ECO:0008006" key="8">
    <source>
        <dbReference type="Google" id="ProtNLM"/>
    </source>
</evidence>
<protein>
    <recommendedName>
        <fullName evidence="8">Inner membrane protein</fullName>
    </recommendedName>
</protein>
<evidence type="ECO:0000313" key="6">
    <source>
        <dbReference type="EMBL" id="NDW03507.1"/>
    </source>
</evidence>
<name>A0A6N9SWN9_9HYPH</name>